<dbReference type="Proteomes" id="UP000663570">
    <property type="component" value="Chromosome"/>
</dbReference>
<evidence type="ECO:0000256" key="1">
    <source>
        <dbReference type="SAM" id="SignalP"/>
    </source>
</evidence>
<name>A0ABX7M2B2_9RHOO</name>
<feature type="chain" id="PRO_5046444718" evidence="1">
    <location>
        <begin position="25"/>
        <end position="161"/>
    </location>
</feature>
<reference evidence="2 3" key="1">
    <citation type="submission" date="2021-02" db="EMBL/GenBank/DDBJ databases">
        <title>Niveibacterium changnyeongensis HC41.</title>
        <authorList>
            <person name="Kang M."/>
        </authorList>
    </citation>
    <scope>NUCLEOTIDE SEQUENCE [LARGE SCALE GENOMIC DNA]</scope>
    <source>
        <strain evidence="2 3">HC41</strain>
    </source>
</reference>
<organism evidence="2 3">
    <name type="scientific">Niveibacterium microcysteis</name>
    <dbReference type="NCBI Taxonomy" id="2811415"/>
    <lineage>
        <taxon>Bacteria</taxon>
        <taxon>Pseudomonadati</taxon>
        <taxon>Pseudomonadota</taxon>
        <taxon>Betaproteobacteria</taxon>
        <taxon>Rhodocyclales</taxon>
        <taxon>Rhodocyclaceae</taxon>
        <taxon>Niveibacterium</taxon>
    </lineage>
</organism>
<keyword evidence="1" id="KW-0732">Signal</keyword>
<protein>
    <submittedName>
        <fullName evidence="2">Uncharacterized protein</fullName>
    </submittedName>
</protein>
<feature type="signal peptide" evidence="1">
    <location>
        <begin position="1"/>
        <end position="24"/>
    </location>
</feature>
<evidence type="ECO:0000313" key="2">
    <source>
        <dbReference type="EMBL" id="QSI75907.1"/>
    </source>
</evidence>
<gene>
    <name evidence="2" type="ORF">JY500_15675</name>
</gene>
<sequence length="161" mass="17024">MQGISRFVATALVVLLSSAGVAQAQWVFVARKAVGVVRQMAGEAENGQGTGYDSATVMLNARAENVYRKAVELAKASKEFHLTRQTDSTLTLEISDGKRVAGIQVTPIEERLSQLLIVSNTTPSQESGSSTAVKAVLRICQEMAIECSATAQPQSAAGGRK</sequence>
<accession>A0ABX7M2B2</accession>
<evidence type="ECO:0000313" key="3">
    <source>
        <dbReference type="Proteomes" id="UP000663570"/>
    </source>
</evidence>
<dbReference type="RefSeq" id="WP_206253743.1">
    <property type="nucleotide sequence ID" value="NZ_CP071060.1"/>
</dbReference>
<dbReference type="EMBL" id="CP071060">
    <property type="protein sequence ID" value="QSI75907.1"/>
    <property type="molecule type" value="Genomic_DNA"/>
</dbReference>
<keyword evidence="3" id="KW-1185">Reference proteome</keyword>
<proteinExistence type="predicted"/>